<name>A0A0A8ZIV5_ARUDO</name>
<protein>
    <submittedName>
        <fullName evidence="1">Uncharacterized protein</fullName>
    </submittedName>
</protein>
<evidence type="ECO:0000313" key="1">
    <source>
        <dbReference type="EMBL" id="JAD36645.1"/>
    </source>
</evidence>
<organism evidence="1">
    <name type="scientific">Arundo donax</name>
    <name type="common">Giant reed</name>
    <name type="synonym">Donax arundinaceus</name>
    <dbReference type="NCBI Taxonomy" id="35708"/>
    <lineage>
        <taxon>Eukaryota</taxon>
        <taxon>Viridiplantae</taxon>
        <taxon>Streptophyta</taxon>
        <taxon>Embryophyta</taxon>
        <taxon>Tracheophyta</taxon>
        <taxon>Spermatophyta</taxon>
        <taxon>Magnoliopsida</taxon>
        <taxon>Liliopsida</taxon>
        <taxon>Poales</taxon>
        <taxon>Poaceae</taxon>
        <taxon>PACMAD clade</taxon>
        <taxon>Arundinoideae</taxon>
        <taxon>Arundineae</taxon>
        <taxon>Arundo</taxon>
    </lineage>
</organism>
<reference evidence="1" key="1">
    <citation type="submission" date="2014-09" db="EMBL/GenBank/DDBJ databases">
        <authorList>
            <person name="Magalhaes I.L.F."/>
            <person name="Oliveira U."/>
            <person name="Santos F.R."/>
            <person name="Vidigal T.H.D.A."/>
            <person name="Brescovit A.D."/>
            <person name="Santos A.J."/>
        </authorList>
    </citation>
    <scope>NUCLEOTIDE SEQUENCE</scope>
    <source>
        <tissue evidence="1">Shoot tissue taken approximately 20 cm above the soil surface</tissue>
    </source>
</reference>
<dbReference type="AlphaFoldDB" id="A0A0A8ZIV5"/>
<sequence>MFRTNMHQEIIIHLYCHIKTF</sequence>
<accession>A0A0A8ZIV5</accession>
<proteinExistence type="predicted"/>
<dbReference type="EMBL" id="GBRH01261250">
    <property type="protein sequence ID" value="JAD36645.1"/>
    <property type="molecule type" value="Transcribed_RNA"/>
</dbReference>
<reference evidence="1" key="2">
    <citation type="journal article" date="2015" name="Data Brief">
        <title>Shoot transcriptome of the giant reed, Arundo donax.</title>
        <authorList>
            <person name="Barrero R.A."/>
            <person name="Guerrero F.D."/>
            <person name="Moolhuijzen P."/>
            <person name="Goolsby J.A."/>
            <person name="Tidwell J."/>
            <person name="Bellgard S.E."/>
            <person name="Bellgard M.I."/>
        </authorList>
    </citation>
    <scope>NUCLEOTIDE SEQUENCE</scope>
    <source>
        <tissue evidence="1">Shoot tissue taken approximately 20 cm above the soil surface</tissue>
    </source>
</reference>